<sequence length="83" mass="9912">MDLCMCRHCHKIFWHRMKKSVCEECKVIDDKLFEKIEKYLLEYPNSNALQIAEALKIQPFKVISFIDEGRLTMVEGEFEQLND</sequence>
<organism evidence="1 2">
    <name type="scientific">Lachnoclostridium phytofermentans</name>
    <dbReference type="NCBI Taxonomy" id="66219"/>
    <lineage>
        <taxon>Bacteria</taxon>
        <taxon>Bacillati</taxon>
        <taxon>Bacillota</taxon>
        <taxon>Clostridia</taxon>
        <taxon>Lachnospirales</taxon>
        <taxon>Lachnospiraceae</taxon>
    </lineage>
</organism>
<protein>
    <recommendedName>
        <fullName evidence="3">Regulatory protein MerR</fullName>
    </recommendedName>
</protein>
<dbReference type="AlphaFoldDB" id="A0A3D2X582"/>
<gene>
    <name evidence="1" type="ORF">DHW61_07590</name>
</gene>
<dbReference type="EMBL" id="DPVV01000251">
    <property type="protein sequence ID" value="HCL02262.1"/>
    <property type="molecule type" value="Genomic_DNA"/>
</dbReference>
<reference evidence="1 2" key="1">
    <citation type="journal article" date="2018" name="Nat. Biotechnol.">
        <title>A standardized bacterial taxonomy based on genome phylogeny substantially revises the tree of life.</title>
        <authorList>
            <person name="Parks D.H."/>
            <person name="Chuvochina M."/>
            <person name="Waite D.W."/>
            <person name="Rinke C."/>
            <person name="Skarshewski A."/>
            <person name="Chaumeil P.A."/>
            <person name="Hugenholtz P."/>
        </authorList>
    </citation>
    <scope>NUCLEOTIDE SEQUENCE [LARGE SCALE GENOMIC DNA]</scope>
    <source>
        <strain evidence="1">UBA11728</strain>
    </source>
</reference>
<dbReference type="Proteomes" id="UP000262969">
    <property type="component" value="Unassembled WGS sequence"/>
</dbReference>
<evidence type="ECO:0000313" key="1">
    <source>
        <dbReference type="EMBL" id="HCL02262.1"/>
    </source>
</evidence>
<proteinExistence type="predicted"/>
<accession>A0A3D2X582</accession>
<evidence type="ECO:0008006" key="3">
    <source>
        <dbReference type="Google" id="ProtNLM"/>
    </source>
</evidence>
<comment type="caution">
    <text evidence="1">The sequence shown here is derived from an EMBL/GenBank/DDBJ whole genome shotgun (WGS) entry which is preliminary data.</text>
</comment>
<evidence type="ECO:0000313" key="2">
    <source>
        <dbReference type="Proteomes" id="UP000262969"/>
    </source>
</evidence>
<name>A0A3D2X582_9FIRM</name>